<accession>A0ABW4L8X1</accession>
<dbReference type="InterPro" id="IPR051199">
    <property type="entry name" value="LPS_LOS_Heptosyltrfase"/>
</dbReference>
<protein>
    <submittedName>
        <fullName evidence="3">Glycosyltransferase family 9 protein</fullName>
    </submittedName>
</protein>
<reference evidence="4" key="1">
    <citation type="journal article" date="2019" name="Int. J. Syst. Evol. Microbiol.">
        <title>The Global Catalogue of Microorganisms (GCM) 10K type strain sequencing project: providing services to taxonomists for standard genome sequencing and annotation.</title>
        <authorList>
            <consortium name="The Broad Institute Genomics Platform"/>
            <consortium name="The Broad Institute Genome Sequencing Center for Infectious Disease"/>
            <person name="Wu L."/>
            <person name="Ma J."/>
        </authorList>
    </citation>
    <scope>NUCLEOTIDE SEQUENCE [LARGE SCALE GENOMIC DNA]</scope>
    <source>
        <strain evidence="4">JCM 17130</strain>
    </source>
</reference>
<name>A0ABW4L8X1_9MICO</name>
<dbReference type="Pfam" id="PF01075">
    <property type="entry name" value="Glyco_transf_9"/>
    <property type="match status" value="1"/>
</dbReference>
<dbReference type="Gene3D" id="3.40.50.2000">
    <property type="entry name" value="Glycogen Phosphorylase B"/>
    <property type="match status" value="2"/>
</dbReference>
<dbReference type="PANTHER" id="PTHR30160">
    <property type="entry name" value="TETRAACYLDISACCHARIDE 4'-KINASE-RELATED"/>
    <property type="match status" value="1"/>
</dbReference>
<keyword evidence="1" id="KW-0328">Glycosyltransferase</keyword>
<keyword evidence="2" id="KW-0808">Transferase</keyword>
<comment type="caution">
    <text evidence="3">The sequence shown here is derived from an EMBL/GenBank/DDBJ whole genome shotgun (WGS) entry which is preliminary data.</text>
</comment>
<gene>
    <name evidence="3" type="ORF">ACFSE6_14035</name>
</gene>
<evidence type="ECO:0000313" key="3">
    <source>
        <dbReference type="EMBL" id="MFD1718962.1"/>
    </source>
</evidence>
<sequence length="328" mass="33776">MNPAVLPGATGAAGTPLLGPGDVLAFRALGLGDALAGVAALRGLRRAFPDGRLVLAAPRATGDWLRELGVVDTVLPVHGLEPPAGGGMSDGGHVAVNLHGRGPQSHRLLDATRPARLVAFGCAGAGHEGPPWRQDEHEVDRWCRLVRSVGGHCSPQDLRLEPPGPRGDDVVIHPGAASGARRWPVDRWRAVARALTGDGLPVVVTGSAAEADLCEAVADACPRARSLAGELDVPGLAALVAKARLVLCGDTGVAHLATAYGTPSVLLFGPTPPQWWGPAIDHDRHTVLWHGEGPGDPHAEELDPALAAITVDEVLAATAELASPPAER</sequence>
<dbReference type="CDD" id="cd03789">
    <property type="entry name" value="GT9_LPS_heptosyltransferase"/>
    <property type="match status" value="1"/>
</dbReference>
<dbReference type="PANTHER" id="PTHR30160:SF1">
    <property type="entry name" value="LIPOPOLYSACCHARIDE 1,2-N-ACETYLGLUCOSAMINETRANSFERASE-RELATED"/>
    <property type="match status" value="1"/>
</dbReference>
<evidence type="ECO:0000256" key="2">
    <source>
        <dbReference type="ARBA" id="ARBA00022679"/>
    </source>
</evidence>
<dbReference type="EMBL" id="JBHUEE010000007">
    <property type="protein sequence ID" value="MFD1718962.1"/>
    <property type="molecule type" value="Genomic_DNA"/>
</dbReference>
<dbReference type="Proteomes" id="UP001597277">
    <property type="component" value="Unassembled WGS sequence"/>
</dbReference>
<dbReference type="InterPro" id="IPR002201">
    <property type="entry name" value="Glyco_trans_9"/>
</dbReference>
<organism evidence="3 4">
    <name type="scientific">Georgenia deserti</name>
    <dbReference type="NCBI Taxonomy" id="2093781"/>
    <lineage>
        <taxon>Bacteria</taxon>
        <taxon>Bacillati</taxon>
        <taxon>Actinomycetota</taxon>
        <taxon>Actinomycetes</taxon>
        <taxon>Micrococcales</taxon>
        <taxon>Bogoriellaceae</taxon>
        <taxon>Georgenia</taxon>
    </lineage>
</organism>
<evidence type="ECO:0000313" key="4">
    <source>
        <dbReference type="Proteomes" id="UP001597277"/>
    </source>
</evidence>
<dbReference type="SUPFAM" id="SSF53756">
    <property type="entry name" value="UDP-Glycosyltransferase/glycogen phosphorylase"/>
    <property type="match status" value="1"/>
</dbReference>
<evidence type="ECO:0000256" key="1">
    <source>
        <dbReference type="ARBA" id="ARBA00022676"/>
    </source>
</evidence>
<proteinExistence type="predicted"/>
<keyword evidence="4" id="KW-1185">Reference proteome</keyword>
<dbReference type="RefSeq" id="WP_388008293.1">
    <property type="nucleotide sequence ID" value="NZ_JBHUEE010000007.1"/>
</dbReference>